<keyword evidence="2" id="KW-1185">Reference proteome</keyword>
<sequence>MTIVLLYEAPVGIAIFSFDGDYFNDPAKSLKEFVQNETVPSLVDIANNAIDDHLAKRLTDLCGYEKKLVEGCTECKVIIGEQYIDHDLIFHGITCLHVDVPDCEMRICTKKKPMRTLSPKRLSDPTKDSTIFLHQLGITCKLDKH</sequence>
<dbReference type="STRING" id="4565.A0A3B6I3L6"/>
<reference evidence="1" key="1">
    <citation type="submission" date="2018-08" db="EMBL/GenBank/DDBJ databases">
        <authorList>
            <person name="Rossello M."/>
        </authorList>
    </citation>
    <scope>NUCLEOTIDE SEQUENCE [LARGE SCALE GENOMIC DNA]</scope>
    <source>
        <strain evidence="1">cv. Chinese Spring</strain>
    </source>
</reference>
<dbReference type="OMA" id="EGCTECK"/>
<protein>
    <submittedName>
        <fullName evidence="1">Uncharacterized protein</fullName>
    </submittedName>
</protein>
<reference evidence="1" key="2">
    <citation type="submission" date="2018-10" db="UniProtKB">
        <authorList>
            <consortium name="EnsemblPlants"/>
        </authorList>
    </citation>
    <scope>IDENTIFICATION</scope>
</reference>
<dbReference type="Proteomes" id="UP000019116">
    <property type="component" value="Chromosome 4A"/>
</dbReference>
<organism evidence="1">
    <name type="scientific">Triticum aestivum</name>
    <name type="common">Wheat</name>
    <dbReference type="NCBI Taxonomy" id="4565"/>
    <lineage>
        <taxon>Eukaryota</taxon>
        <taxon>Viridiplantae</taxon>
        <taxon>Streptophyta</taxon>
        <taxon>Embryophyta</taxon>
        <taxon>Tracheophyta</taxon>
        <taxon>Spermatophyta</taxon>
        <taxon>Magnoliopsida</taxon>
        <taxon>Liliopsida</taxon>
        <taxon>Poales</taxon>
        <taxon>Poaceae</taxon>
        <taxon>BOP clade</taxon>
        <taxon>Pooideae</taxon>
        <taxon>Triticodae</taxon>
        <taxon>Triticeae</taxon>
        <taxon>Triticinae</taxon>
        <taxon>Triticum</taxon>
    </lineage>
</organism>
<dbReference type="Gramene" id="TraesCLE_scaffold_015794_01G000100.1">
    <property type="protein sequence ID" value="TraesCLE_scaffold_015794_01G000100.1"/>
    <property type="gene ID" value="TraesCLE_scaffold_015794_01G000100"/>
</dbReference>
<name>A0A3B6I3L6_WHEAT</name>
<evidence type="ECO:0000313" key="1">
    <source>
        <dbReference type="EnsemblPlants" id="TraesCS4A02G381000.1"/>
    </source>
</evidence>
<dbReference type="AlphaFoldDB" id="A0A3B6I3L6"/>
<dbReference type="Gramene" id="TraesCS4A02G381000.1">
    <property type="protein sequence ID" value="TraesCS4A02G381000.1"/>
    <property type="gene ID" value="TraesCS4A02G381000"/>
</dbReference>
<evidence type="ECO:0000313" key="2">
    <source>
        <dbReference type="Proteomes" id="UP000019116"/>
    </source>
</evidence>
<dbReference type="Gramene" id="TraesCAD_scaffold_011766_01G000100.1">
    <property type="protein sequence ID" value="TraesCAD_scaffold_011766_01G000100.1"/>
    <property type="gene ID" value="TraesCAD_scaffold_011766_01G000100"/>
</dbReference>
<dbReference type="EnsemblPlants" id="TraesCS4A02G381000.1">
    <property type="protein sequence ID" value="TraesCS4A02G381000.1"/>
    <property type="gene ID" value="TraesCS4A02G381000"/>
</dbReference>
<dbReference type="Gramene" id="TraesROB_scaffold_014334_01G000100.1">
    <property type="protein sequence ID" value="TraesROB_scaffold_014334_01G000100.1"/>
    <property type="gene ID" value="TraesROB_scaffold_014334_01G000100"/>
</dbReference>
<dbReference type="Gramene" id="TraesPARA_EIv1.0_1209710.1">
    <property type="protein sequence ID" value="TraesPARA_EIv1.0_1209710.1.CDS"/>
    <property type="gene ID" value="TraesPARA_EIv1.0_1209710"/>
</dbReference>
<dbReference type="Gramene" id="TraesCS4A03G0945900.1">
    <property type="protein sequence ID" value="TraesCS4A03G0945900.1.CDS"/>
    <property type="gene ID" value="TraesCS4A03G0945900"/>
</dbReference>
<accession>A0A3B6I3L6</accession>
<proteinExistence type="predicted"/>